<dbReference type="eggNOG" id="COG2931">
    <property type="taxonomic scope" value="Bacteria"/>
</dbReference>
<dbReference type="HOGENOM" id="CLU_635740_0_0_7"/>
<keyword evidence="3" id="KW-1185">Reference proteome</keyword>
<proteinExistence type="predicted"/>
<evidence type="ECO:0000313" key="3">
    <source>
        <dbReference type="Proteomes" id="UP000006055"/>
    </source>
</evidence>
<sequence length="431" mass="48580">MLQMRIVGGIGTVDVFDGHSWTHQSGVLQFLDTRYAMSGWHGMNEFAVEYYDGVGYDGEPLRVVDGWEAEQPPPDPDDPQPPFVLNTLTGTGAQENPPPPDAVITRWETYVFGGWSGKLLTSWAIANPSPDYNPDTYTQNTTADSASAANQLAPLTVVCQASDYWWGEKAGGEIQSRVGENVIWFSYSPTGYSLERLVNDLNLIYYCHNKTEIENLVILNHNNRGEFWIGSTHLKPSSLWHHTFFNDPSSQHLSSFDMFKTYGELFHDLDYIMKDGGQIQHYGCQPAGFYPYAETCDPSLLDSPGSPEYQSLMGRRMLATIAHLSNTFVFASSDKQMMSISKDAWPGKEIAVGELCLEFGVNPQGFQVNYTACNQKPWNIEMFTPEELQPNQSTTYGLQTLWDGEFKDLNERKVSTRGESYNQRYDFITES</sequence>
<evidence type="ECO:0000256" key="1">
    <source>
        <dbReference type="SAM" id="MobiDB-lite"/>
    </source>
</evidence>
<dbReference type="AlphaFoldDB" id="I4CDY2"/>
<evidence type="ECO:0000313" key="2">
    <source>
        <dbReference type="EMBL" id="AFM27773.1"/>
    </source>
</evidence>
<feature type="region of interest" description="Disordered" evidence="1">
    <location>
        <begin position="66"/>
        <end position="99"/>
    </location>
</feature>
<dbReference type="STRING" id="706587.Desti_5171"/>
<dbReference type="KEGG" id="dti:Desti_5171"/>
<dbReference type="EMBL" id="CP003360">
    <property type="protein sequence ID" value="AFM27773.1"/>
    <property type="molecule type" value="Genomic_DNA"/>
</dbReference>
<reference evidence="3" key="1">
    <citation type="submission" date="2012-06" db="EMBL/GenBank/DDBJ databases">
        <title>Complete sequence of chromosome of Desulfomonile tiedjei DSM 6799.</title>
        <authorList>
            <person name="Lucas S."/>
            <person name="Copeland A."/>
            <person name="Lapidus A."/>
            <person name="Glavina del Rio T."/>
            <person name="Dalin E."/>
            <person name="Tice H."/>
            <person name="Bruce D."/>
            <person name="Goodwin L."/>
            <person name="Pitluck S."/>
            <person name="Peters L."/>
            <person name="Ovchinnikova G."/>
            <person name="Zeytun A."/>
            <person name="Lu M."/>
            <person name="Kyrpides N."/>
            <person name="Mavromatis K."/>
            <person name="Ivanova N."/>
            <person name="Brettin T."/>
            <person name="Detter J.C."/>
            <person name="Han C."/>
            <person name="Larimer F."/>
            <person name="Land M."/>
            <person name="Hauser L."/>
            <person name="Markowitz V."/>
            <person name="Cheng J.-F."/>
            <person name="Hugenholtz P."/>
            <person name="Woyke T."/>
            <person name="Wu D."/>
            <person name="Spring S."/>
            <person name="Schroeder M."/>
            <person name="Brambilla E."/>
            <person name="Klenk H.-P."/>
            <person name="Eisen J.A."/>
        </authorList>
    </citation>
    <scope>NUCLEOTIDE SEQUENCE [LARGE SCALE GENOMIC DNA]</scope>
    <source>
        <strain evidence="3">ATCC 49306 / DSM 6799 / DCB-1</strain>
    </source>
</reference>
<gene>
    <name evidence="2" type="ordered locus">Desti_5171</name>
</gene>
<accession>I4CDY2</accession>
<feature type="compositionally biased region" description="Pro residues" evidence="1">
    <location>
        <begin position="71"/>
        <end position="82"/>
    </location>
</feature>
<organism evidence="2 3">
    <name type="scientific">Desulfomonile tiedjei (strain ATCC 49306 / DSM 6799 / DCB-1)</name>
    <dbReference type="NCBI Taxonomy" id="706587"/>
    <lineage>
        <taxon>Bacteria</taxon>
        <taxon>Pseudomonadati</taxon>
        <taxon>Thermodesulfobacteriota</taxon>
        <taxon>Desulfomonilia</taxon>
        <taxon>Desulfomonilales</taxon>
        <taxon>Desulfomonilaceae</taxon>
        <taxon>Desulfomonile</taxon>
    </lineage>
</organism>
<dbReference type="RefSeq" id="WP_014812875.1">
    <property type="nucleotide sequence ID" value="NC_018025.1"/>
</dbReference>
<name>I4CDY2_DESTA</name>
<dbReference type="Proteomes" id="UP000006055">
    <property type="component" value="Chromosome"/>
</dbReference>
<protein>
    <submittedName>
        <fullName evidence="2">Uncharacterized protein</fullName>
    </submittedName>
</protein>